<dbReference type="SUPFAM" id="SSF54427">
    <property type="entry name" value="NTF2-like"/>
    <property type="match status" value="1"/>
</dbReference>
<keyword evidence="1 9" id="KW-0963">Cytoplasm</keyword>
<comment type="catalytic activity">
    <reaction evidence="9">
        <text>CMP + ATP = CDP + ADP</text>
        <dbReference type="Rhea" id="RHEA:11600"/>
        <dbReference type="ChEBI" id="CHEBI:30616"/>
        <dbReference type="ChEBI" id="CHEBI:58069"/>
        <dbReference type="ChEBI" id="CHEBI:60377"/>
        <dbReference type="ChEBI" id="CHEBI:456216"/>
        <dbReference type="EC" id="2.7.4.14"/>
    </reaction>
</comment>
<evidence type="ECO:0000256" key="2">
    <source>
        <dbReference type="ARBA" id="ARBA00022679"/>
    </source>
</evidence>
<dbReference type="GO" id="GO:0016776">
    <property type="term" value="F:phosphotransferase activity, phosphate group as acceptor"/>
    <property type="evidence" value="ECO:0007669"/>
    <property type="project" value="InterPro"/>
</dbReference>
<keyword evidence="13" id="KW-1185">Reference proteome</keyword>
<dbReference type="GO" id="GO:0006207">
    <property type="term" value="P:'de novo' pyrimidine nucleobase biosynthetic process"/>
    <property type="evidence" value="ECO:0007669"/>
    <property type="project" value="InterPro"/>
</dbReference>
<protein>
    <recommendedName>
        <fullName evidence="9">UMP-CMP kinase</fullName>
        <ecNumber evidence="9">2.7.4.14</ecNumber>
    </recommendedName>
    <alternativeName>
        <fullName evidence="9">Deoxycytidylate kinase</fullName>
        <shortName evidence="9">CK</shortName>
        <shortName evidence="9">dCMP kinase</shortName>
    </alternativeName>
    <alternativeName>
        <fullName evidence="9">Uridine monophosphate/cytidine monophosphate kinase</fullName>
        <shortName evidence="9">UMP/CMP kinase</shortName>
        <shortName evidence="9">UMP/CMPK</shortName>
    </alternativeName>
</protein>
<dbReference type="PRINTS" id="PR00094">
    <property type="entry name" value="ADENYLTKNASE"/>
</dbReference>
<dbReference type="HAMAP" id="MF_00235">
    <property type="entry name" value="Adenylate_kinase_Adk"/>
    <property type="match status" value="1"/>
</dbReference>
<keyword evidence="6 9" id="KW-0665">Pyrimidine biosynthesis</keyword>
<comment type="function">
    <text evidence="9">Catalyzes the phosphorylation of pyrimidine nucleoside monophosphates at the expense of ATP. Plays an important role in de novo pyrimidine nucleotide biosynthesis. Has preference for UMP and CMP as phosphate acceptors.</text>
</comment>
<dbReference type="Gene3D" id="3.10.450.50">
    <property type="match status" value="2"/>
</dbReference>
<comment type="catalytic activity">
    <reaction evidence="9">
        <text>dCMP + ATP = dCDP + ADP</text>
        <dbReference type="Rhea" id="RHEA:25094"/>
        <dbReference type="ChEBI" id="CHEBI:30616"/>
        <dbReference type="ChEBI" id="CHEBI:57566"/>
        <dbReference type="ChEBI" id="CHEBI:58593"/>
        <dbReference type="ChEBI" id="CHEBI:456216"/>
        <dbReference type="EC" id="2.7.4.14"/>
    </reaction>
</comment>
<dbReference type="InterPro" id="IPR006266">
    <property type="entry name" value="UMP_CMP_kinase"/>
</dbReference>
<dbReference type="InterPro" id="IPR013543">
    <property type="entry name" value="Ca/CaM-dep_prot_kinase-assoc"/>
</dbReference>
<dbReference type="GO" id="GO:0005737">
    <property type="term" value="C:cytoplasm"/>
    <property type="evidence" value="ECO:0007669"/>
    <property type="project" value="UniProtKB-SubCell"/>
</dbReference>
<accession>A0AAE0L1V9</accession>
<organism evidence="12 13">
    <name type="scientific">Cymbomonas tetramitiformis</name>
    <dbReference type="NCBI Taxonomy" id="36881"/>
    <lineage>
        <taxon>Eukaryota</taxon>
        <taxon>Viridiplantae</taxon>
        <taxon>Chlorophyta</taxon>
        <taxon>Pyramimonadophyceae</taxon>
        <taxon>Pyramimonadales</taxon>
        <taxon>Pyramimonadaceae</taxon>
        <taxon>Cymbomonas</taxon>
    </lineage>
</organism>
<dbReference type="Proteomes" id="UP001190700">
    <property type="component" value="Unassembled WGS sequence"/>
</dbReference>
<dbReference type="GO" id="GO:0004683">
    <property type="term" value="F:calcium/calmodulin-dependent protein kinase activity"/>
    <property type="evidence" value="ECO:0007669"/>
    <property type="project" value="InterPro"/>
</dbReference>
<sequence>MFNARRNVFQLTSRVLTASREAAQTCAKSTFATHRGAALEVAPLNSTKLSSVKNGQGWTALTFAAAGLAAAASQMSPVGDCAGGEGKGSAAAGLKPGKASANPTVVFVLGGPGAGKGTQCSNIVRDYGFCHLSAGDLLRAHMKSGSKDGNMVAEMIKNGQIVPSEVTILLLQKAMKESGKDKFLIDGFPRNAENRDAFEKVMGFDCDFVLFFDCPEDVMETRLLGRNEGRTDDNIESIRKRFKVFIESSMPVVQYYESLGKVNRVIANKSPEAVYADTKKLFDPYLKESALKATTKLLASIDASDWDTYRGLLDSGLTAFEPEAKGHLVEGIPFHQYLFAQAQALPPTSSKIPPVMSTMSTPKVTLLGGGSSALVTYTRLIQRPGAMLINPPSESDETSKQSPPGWWHPAPQPQTSTSSGPTASFVGPPTTQSVQETRVWERCDDSSGVAWKLMHFHRS</sequence>
<comment type="subcellular location">
    <subcellularLocation>
        <location evidence="9">Cytoplasm</location>
    </subcellularLocation>
    <subcellularLocation>
        <location evidence="9">Nucleus</location>
    </subcellularLocation>
</comment>
<keyword evidence="3 9" id="KW-0547">Nucleotide-binding</keyword>
<keyword evidence="2 9" id="KW-0808">Transferase</keyword>
<evidence type="ECO:0000259" key="11">
    <source>
        <dbReference type="Pfam" id="PF08332"/>
    </source>
</evidence>
<dbReference type="GO" id="GO:0019205">
    <property type="term" value="F:nucleobase-containing compound kinase activity"/>
    <property type="evidence" value="ECO:0007669"/>
    <property type="project" value="InterPro"/>
</dbReference>
<dbReference type="GO" id="GO:0005524">
    <property type="term" value="F:ATP binding"/>
    <property type="evidence" value="ECO:0007669"/>
    <property type="project" value="UniProtKB-KW"/>
</dbReference>
<feature type="binding site" evidence="9">
    <location>
        <position position="226"/>
    </location>
    <ligand>
        <name>ATP</name>
        <dbReference type="ChEBI" id="CHEBI:30616"/>
    </ligand>
</feature>
<evidence type="ECO:0000313" key="13">
    <source>
        <dbReference type="Proteomes" id="UP001190700"/>
    </source>
</evidence>
<dbReference type="AlphaFoldDB" id="A0AAE0L1V9"/>
<dbReference type="InterPro" id="IPR033690">
    <property type="entry name" value="Adenylat_kinase_CS"/>
</dbReference>
<dbReference type="Pfam" id="PF08332">
    <property type="entry name" value="CaMKII_AD"/>
    <property type="match status" value="1"/>
</dbReference>
<evidence type="ECO:0000256" key="8">
    <source>
        <dbReference type="ARBA" id="ARBA00048116"/>
    </source>
</evidence>
<evidence type="ECO:0000256" key="3">
    <source>
        <dbReference type="ARBA" id="ARBA00022741"/>
    </source>
</evidence>
<dbReference type="GO" id="GO:0006221">
    <property type="term" value="P:pyrimidine nucleotide biosynthetic process"/>
    <property type="evidence" value="ECO:0007669"/>
    <property type="project" value="UniProtKB-UniRule"/>
</dbReference>
<dbReference type="EMBL" id="LGRX02011409">
    <property type="protein sequence ID" value="KAK3268998.1"/>
    <property type="molecule type" value="Genomic_DNA"/>
</dbReference>
<keyword evidence="4 9" id="KW-0418">Kinase</keyword>
<comment type="cofactor">
    <cofactor evidence="9">
        <name>Mg(2+)</name>
        <dbReference type="ChEBI" id="CHEBI:18420"/>
    </cofactor>
    <text evidence="9">Binds 1 Mg(2+) ion per monomer.</text>
</comment>
<evidence type="ECO:0000256" key="7">
    <source>
        <dbReference type="ARBA" id="ARBA00023242"/>
    </source>
</evidence>
<dbReference type="PROSITE" id="PS00113">
    <property type="entry name" value="ADENYLATE_KINASE"/>
    <property type="match status" value="1"/>
</dbReference>
<dbReference type="GO" id="GO:0005634">
    <property type="term" value="C:nucleus"/>
    <property type="evidence" value="ECO:0007669"/>
    <property type="project" value="UniProtKB-SubCell"/>
</dbReference>
<evidence type="ECO:0000256" key="5">
    <source>
        <dbReference type="ARBA" id="ARBA00022840"/>
    </source>
</evidence>
<feature type="binding site" evidence="9">
    <location>
        <begin position="187"/>
        <end position="190"/>
    </location>
    <ligand>
        <name>a ribonucleoside 5'-phosphate</name>
        <dbReference type="ChEBI" id="CHEBI:58043"/>
    </ligand>
</feature>
<dbReference type="Pfam" id="PF00406">
    <property type="entry name" value="ADK"/>
    <property type="match status" value="1"/>
</dbReference>
<feature type="binding site" evidence="9">
    <location>
        <begin position="113"/>
        <end position="118"/>
    </location>
    <ligand>
        <name>ATP</name>
        <dbReference type="ChEBI" id="CHEBI:30616"/>
    </ligand>
</feature>
<dbReference type="HAMAP" id="MF_03172">
    <property type="entry name" value="Adenylate_kinase_UMP_CMP_kin"/>
    <property type="match status" value="1"/>
</dbReference>
<evidence type="ECO:0000256" key="4">
    <source>
        <dbReference type="ARBA" id="ARBA00022777"/>
    </source>
</evidence>
<feature type="binding site" evidence="9">
    <location>
        <position position="139"/>
    </location>
    <ligand>
        <name>a ribonucleoside 5'-phosphate</name>
        <dbReference type="ChEBI" id="CHEBI:58043"/>
    </ligand>
</feature>
<feature type="binding site" evidence="9">
    <location>
        <begin position="160"/>
        <end position="162"/>
    </location>
    <ligand>
        <name>a ribonucleoside 5'-phosphate</name>
        <dbReference type="ChEBI" id="CHEBI:58043"/>
    </ligand>
</feature>
<dbReference type="CDD" id="cd01428">
    <property type="entry name" value="ADK"/>
    <property type="match status" value="1"/>
</dbReference>
<evidence type="ECO:0000256" key="1">
    <source>
        <dbReference type="ARBA" id="ARBA00022490"/>
    </source>
</evidence>
<reference evidence="12 13" key="1">
    <citation type="journal article" date="2015" name="Genome Biol. Evol.">
        <title>Comparative Genomics of a Bacterivorous Green Alga Reveals Evolutionary Causalities and Consequences of Phago-Mixotrophic Mode of Nutrition.</title>
        <authorList>
            <person name="Burns J.A."/>
            <person name="Paasch A."/>
            <person name="Narechania A."/>
            <person name="Kim E."/>
        </authorList>
    </citation>
    <scope>NUCLEOTIDE SEQUENCE [LARGE SCALE GENOMIC DNA]</scope>
    <source>
        <strain evidence="12 13">PLY_AMNH</strain>
    </source>
</reference>
<dbReference type="EC" id="2.7.4.14" evidence="9"/>
<comment type="similarity">
    <text evidence="9">Belongs to the adenylate kinase family. UMP-CMP kinase subfamily.</text>
</comment>
<dbReference type="NCBIfam" id="TIGR01359">
    <property type="entry name" value="UMP_CMP_kin_fam"/>
    <property type="match status" value="1"/>
</dbReference>
<evidence type="ECO:0000256" key="6">
    <source>
        <dbReference type="ARBA" id="ARBA00022975"/>
    </source>
</evidence>
<feature type="domain" description="Calcium/calmodulin-dependent protein kinase II association-domain" evidence="11">
    <location>
        <begin position="291"/>
        <end position="382"/>
    </location>
</feature>
<keyword evidence="7 9" id="KW-0539">Nucleus</keyword>
<feature type="compositionally biased region" description="Polar residues" evidence="10">
    <location>
        <begin position="413"/>
        <end position="422"/>
    </location>
</feature>
<feature type="binding site" evidence="9">
    <location>
        <position position="230"/>
    </location>
    <ligand>
        <name>a ribonucleoside 5'-phosphate</name>
        <dbReference type="ChEBI" id="CHEBI:58043"/>
    </ligand>
</feature>
<evidence type="ECO:0000256" key="10">
    <source>
        <dbReference type="SAM" id="MobiDB-lite"/>
    </source>
</evidence>
<dbReference type="GO" id="GO:0005516">
    <property type="term" value="F:calmodulin binding"/>
    <property type="evidence" value="ECO:0007669"/>
    <property type="project" value="InterPro"/>
</dbReference>
<dbReference type="FunFam" id="3.40.50.300:FF:000315">
    <property type="entry name" value="Adenylate kinase 1"/>
    <property type="match status" value="1"/>
</dbReference>
<dbReference type="GO" id="GO:0009123">
    <property type="term" value="P:nucleoside monophosphate metabolic process"/>
    <property type="evidence" value="ECO:0007669"/>
    <property type="project" value="UniProtKB-ARBA"/>
</dbReference>
<comment type="caution">
    <text evidence="12">The sequence shown here is derived from an EMBL/GenBank/DDBJ whole genome shotgun (WGS) entry which is preliminary data.</text>
</comment>
<dbReference type="InterPro" id="IPR027417">
    <property type="entry name" value="P-loop_NTPase"/>
</dbReference>
<dbReference type="InterPro" id="IPR032710">
    <property type="entry name" value="NTF2-like_dom_sf"/>
</dbReference>
<dbReference type="PANTHER" id="PTHR23359">
    <property type="entry name" value="NUCLEOTIDE KINASE"/>
    <property type="match status" value="1"/>
</dbReference>
<keyword evidence="5 9" id="KW-0067">ATP-binding</keyword>
<proteinExistence type="inferred from homology"/>
<dbReference type="Gene3D" id="3.40.50.300">
    <property type="entry name" value="P-loop containing nucleotide triphosphate hydrolases"/>
    <property type="match status" value="1"/>
</dbReference>
<gene>
    <name evidence="12" type="ORF">CYMTET_22531</name>
</gene>
<feature type="binding site" evidence="9">
    <location>
        <position position="194"/>
    </location>
    <ligand>
        <name>CMP</name>
        <dbReference type="ChEBI" id="CHEBI:60377"/>
    </ligand>
</feature>
<evidence type="ECO:0000313" key="12">
    <source>
        <dbReference type="EMBL" id="KAK3268998.1"/>
    </source>
</evidence>
<comment type="domain">
    <text evidence="9">Consists of three domains, a large central CORE domain and two small peripheral domains, NMPbind and LID, which undergo movements during catalysis. The LID domain closes over the site of phosphoryl transfer upon ATP binding. Assembling and dissambling the active center during each catalytic cycle provides an effective means to prevent ATP hydrolysis.</text>
</comment>
<comment type="caution">
    <text evidence="9">Lacks conserved residue(s) required for the propagation of feature annotation.</text>
</comment>
<feature type="binding site" evidence="9">
    <location>
        <position position="241"/>
    </location>
    <ligand>
        <name>a ribonucleoside 5'-phosphate</name>
        <dbReference type="ChEBI" id="CHEBI:58043"/>
    </ligand>
</feature>
<name>A0AAE0L1V9_9CHLO</name>
<feature type="region of interest" description="Disordered" evidence="10">
    <location>
        <begin position="387"/>
        <end position="437"/>
    </location>
</feature>
<dbReference type="InterPro" id="IPR000850">
    <property type="entry name" value="Adenylat/UMP-CMP_kin"/>
</dbReference>
<feature type="binding site" evidence="9">
    <location>
        <position position="269"/>
    </location>
    <ligand>
        <name>ATP</name>
        <dbReference type="ChEBI" id="CHEBI:30616"/>
    </ligand>
</feature>
<comment type="subunit">
    <text evidence="9">Monomer.</text>
</comment>
<dbReference type="SUPFAM" id="SSF52540">
    <property type="entry name" value="P-loop containing nucleoside triphosphate hydrolases"/>
    <property type="match status" value="1"/>
</dbReference>
<evidence type="ECO:0000256" key="9">
    <source>
        <dbReference type="HAMAP-Rule" id="MF_03172"/>
    </source>
</evidence>
<comment type="catalytic activity">
    <reaction evidence="8 9">
        <text>UMP + ATP = UDP + ADP</text>
        <dbReference type="Rhea" id="RHEA:24400"/>
        <dbReference type="ChEBI" id="CHEBI:30616"/>
        <dbReference type="ChEBI" id="CHEBI:57865"/>
        <dbReference type="ChEBI" id="CHEBI:58223"/>
        <dbReference type="ChEBI" id="CHEBI:456216"/>
        <dbReference type="EC" id="2.7.4.14"/>
    </reaction>
</comment>